<proteinExistence type="predicted"/>
<dbReference type="AlphaFoldDB" id="A0AA38U979"/>
<evidence type="ECO:0000256" key="1">
    <source>
        <dbReference type="SAM" id="MobiDB-lite"/>
    </source>
</evidence>
<comment type="caution">
    <text evidence="2">The sequence shown here is derived from an EMBL/GenBank/DDBJ whole genome shotgun (WGS) entry which is preliminary data.</text>
</comment>
<keyword evidence="3" id="KW-1185">Reference proteome</keyword>
<evidence type="ECO:0000313" key="2">
    <source>
        <dbReference type="EMBL" id="KAJ3834000.1"/>
    </source>
</evidence>
<name>A0AA38U979_9AGAR</name>
<dbReference type="Proteomes" id="UP001163846">
    <property type="component" value="Unassembled WGS sequence"/>
</dbReference>
<dbReference type="EMBL" id="MU806598">
    <property type="protein sequence ID" value="KAJ3834000.1"/>
    <property type="molecule type" value="Genomic_DNA"/>
</dbReference>
<protein>
    <submittedName>
        <fullName evidence="2">Uncharacterized protein</fullName>
    </submittedName>
</protein>
<gene>
    <name evidence="2" type="ORF">F5878DRAFT_665148</name>
</gene>
<accession>A0AA38U979</accession>
<feature type="region of interest" description="Disordered" evidence="1">
    <location>
        <begin position="121"/>
        <end position="228"/>
    </location>
</feature>
<feature type="compositionally biased region" description="Polar residues" evidence="1">
    <location>
        <begin position="200"/>
        <end position="228"/>
    </location>
</feature>
<reference evidence="2" key="1">
    <citation type="submission" date="2022-08" db="EMBL/GenBank/DDBJ databases">
        <authorList>
            <consortium name="DOE Joint Genome Institute"/>
            <person name="Min B."/>
            <person name="Riley R."/>
            <person name="Sierra-Patev S."/>
            <person name="Naranjo-Ortiz M."/>
            <person name="Looney B."/>
            <person name="Konkel Z."/>
            <person name="Slot J.C."/>
            <person name="Sakamoto Y."/>
            <person name="Steenwyk J.L."/>
            <person name="Rokas A."/>
            <person name="Carro J."/>
            <person name="Camarero S."/>
            <person name="Ferreira P."/>
            <person name="Molpeceres G."/>
            <person name="Ruiz-Duenas F.J."/>
            <person name="Serrano A."/>
            <person name="Henrissat B."/>
            <person name="Drula E."/>
            <person name="Hughes K.W."/>
            <person name="Mata J.L."/>
            <person name="Ishikawa N.K."/>
            <person name="Vargas-Isla R."/>
            <person name="Ushijima S."/>
            <person name="Smith C.A."/>
            <person name="Ahrendt S."/>
            <person name="Andreopoulos W."/>
            <person name="He G."/>
            <person name="Labutti K."/>
            <person name="Lipzen A."/>
            <person name="Ng V."/>
            <person name="Sandor L."/>
            <person name="Barry K."/>
            <person name="Martinez A.T."/>
            <person name="Xiao Y."/>
            <person name="Gibbons J.G."/>
            <person name="Terashima K."/>
            <person name="Hibbett D.S."/>
            <person name="Grigoriev I.V."/>
        </authorList>
    </citation>
    <scope>NUCLEOTIDE SEQUENCE</scope>
    <source>
        <strain evidence="2">TFB9207</strain>
    </source>
</reference>
<sequence length="352" mass="39353">MSRLATIAPSPSDPLYSFQDIYPERGPYHIQNTFVFLCILQSSRQIMDQSIPFVVYPRAPATALLCFETLKNSLPVVPFNFIPSLPLPLATVTATKSNAFMPANSSPRQISEARSYARSPPYRLITYSKRDRQTRSRRTQSDSNSDEPIVISDSDDYRNSPSRNTRSKGKGKEKARMATPETFSDDDVVYVSGPSKPGCSRQTNSEANAAVETGTQSHSTQAGPSHQMNLQTDATVEDEAQLSTPSKRNILLALSVSTLSITHTSCGVAISSVLTALLFMAKLSLRSVTTRCRTVYGRFLPVESHTLQQQAIELRETLHRTQPERALLDWPVDFKPEKIPYRFSVRRKDRLF</sequence>
<organism evidence="2 3">
    <name type="scientific">Lentinula raphanica</name>
    <dbReference type="NCBI Taxonomy" id="153919"/>
    <lineage>
        <taxon>Eukaryota</taxon>
        <taxon>Fungi</taxon>
        <taxon>Dikarya</taxon>
        <taxon>Basidiomycota</taxon>
        <taxon>Agaricomycotina</taxon>
        <taxon>Agaricomycetes</taxon>
        <taxon>Agaricomycetidae</taxon>
        <taxon>Agaricales</taxon>
        <taxon>Marasmiineae</taxon>
        <taxon>Omphalotaceae</taxon>
        <taxon>Lentinula</taxon>
    </lineage>
</organism>
<evidence type="ECO:0000313" key="3">
    <source>
        <dbReference type="Proteomes" id="UP001163846"/>
    </source>
</evidence>